<feature type="domain" description="C2H2-type" evidence="8">
    <location>
        <begin position="110"/>
        <end position="139"/>
    </location>
</feature>
<dbReference type="GO" id="GO:0008270">
    <property type="term" value="F:zinc ion binding"/>
    <property type="evidence" value="ECO:0007669"/>
    <property type="project" value="UniProtKB-KW"/>
</dbReference>
<dbReference type="InterPro" id="IPR050888">
    <property type="entry name" value="ZnF_C2H2-type_TF"/>
</dbReference>
<reference evidence="9" key="1">
    <citation type="journal article" date="2021" name="J Fungi (Basel)">
        <title>Virulence traits and population genomics of the black yeast Aureobasidium melanogenum.</title>
        <authorList>
            <person name="Cernosa A."/>
            <person name="Sun X."/>
            <person name="Gostincar C."/>
            <person name="Fang C."/>
            <person name="Gunde-Cimerman N."/>
            <person name="Song Z."/>
        </authorList>
    </citation>
    <scope>NUCLEOTIDE SEQUENCE</scope>
    <source>
        <strain evidence="9">EXF-8016</strain>
    </source>
</reference>
<keyword evidence="4 7" id="KW-0863">Zinc-finger</keyword>
<dbReference type="PANTHER" id="PTHR24406">
    <property type="entry name" value="TRANSCRIPTIONAL REPRESSOR CTCFL-RELATED"/>
    <property type="match status" value="1"/>
</dbReference>
<keyword evidence="6" id="KW-0539">Nucleus</keyword>
<dbReference type="OrthoDB" id="6077919at2759"/>
<evidence type="ECO:0000259" key="8">
    <source>
        <dbReference type="PROSITE" id="PS50157"/>
    </source>
</evidence>
<evidence type="ECO:0000256" key="3">
    <source>
        <dbReference type="ARBA" id="ARBA00022737"/>
    </source>
</evidence>
<dbReference type="Proteomes" id="UP000767238">
    <property type="component" value="Unassembled WGS sequence"/>
</dbReference>
<feature type="non-terminal residue" evidence="9">
    <location>
        <position position="258"/>
    </location>
</feature>
<comment type="caution">
    <text evidence="9">The sequence shown here is derived from an EMBL/GenBank/DDBJ whole genome shotgun (WGS) entry which is preliminary data.</text>
</comment>
<evidence type="ECO:0000256" key="2">
    <source>
        <dbReference type="ARBA" id="ARBA00022723"/>
    </source>
</evidence>
<evidence type="ECO:0000256" key="7">
    <source>
        <dbReference type="PROSITE-ProRule" id="PRU00042"/>
    </source>
</evidence>
<dbReference type="InterPro" id="IPR013087">
    <property type="entry name" value="Znf_C2H2_type"/>
</dbReference>
<dbReference type="Gene3D" id="3.30.160.60">
    <property type="entry name" value="Classic Zinc Finger"/>
    <property type="match status" value="2"/>
</dbReference>
<organism evidence="9 10">
    <name type="scientific">Aureobasidium melanogenum</name>
    <name type="common">Aureobasidium pullulans var. melanogenum</name>
    <dbReference type="NCBI Taxonomy" id="46634"/>
    <lineage>
        <taxon>Eukaryota</taxon>
        <taxon>Fungi</taxon>
        <taxon>Dikarya</taxon>
        <taxon>Ascomycota</taxon>
        <taxon>Pezizomycotina</taxon>
        <taxon>Dothideomycetes</taxon>
        <taxon>Dothideomycetidae</taxon>
        <taxon>Dothideales</taxon>
        <taxon>Saccotheciaceae</taxon>
        <taxon>Aureobasidium</taxon>
    </lineage>
</organism>
<sequence length="258" mass="29474">MQAKVIAACRVIQPYANQALWTFEHLYLSSELSLIVCETATDILALDHWQWPYDCETCNARFSTERSAEQHMEAKDHWSYPYDCETCNDSFRFEDDRDDHQEEEGHYKHLHCSDCDRYFQSPNNLAQHMRSRVHQGTSIKFPFCQASFVTASGVSHHLETSSCPKAKYLSSSAIHRAIRQRDPKGVITERLLEWHDVHQAPLYHCPNKTGKCGGKRFTTLAALFNHFESESCGFVKFGAVQKNVSGFLSGGGQNLISF</sequence>
<reference evidence="9" key="2">
    <citation type="submission" date="2021-08" db="EMBL/GenBank/DDBJ databases">
        <authorList>
            <person name="Gostincar C."/>
            <person name="Sun X."/>
            <person name="Song Z."/>
            <person name="Gunde-Cimerman N."/>
        </authorList>
    </citation>
    <scope>NUCLEOTIDE SEQUENCE</scope>
    <source>
        <strain evidence="9">EXF-8016</strain>
    </source>
</reference>
<name>A0A9P8GID3_AURME</name>
<dbReference type="GO" id="GO:0005634">
    <property type="term" value="C:nucleus"/>
    <property type="evidence" value="ECO:0007669"/>
    <property type="project" value="UniProtKB-SubCell"/>
</dbReference>
<dbReference type="Pfam" id="PF12874">
    <property type="entry name" value="zf-met"/>
    <property type="match status" value="2"/>
</dbReference>
<keyword evidence="2" id="KW-0479">Metal-binding</keyword>
<evidence type="ECO:0000313" key="9">
    <source>
        <dbReference type="EMBL" id="KAH0223119.1"/>
    </source>
</evidence>
<proteinExistence type="predicted"/>
<dbReference type="AlphaFoldDB" id="A0A9P8GID3"/>
<dbReference type="SMART" id="SM00355">
    <property type="entry name" value="ZnF_C2H2"/>
    <property type="match status" value="3"/>
</dbReference>
<keyword evidence="3" id="KW-0677">Repeat</keyword>
<dbReference type="InterPro" id="IPR036236">
    <property type="entry name" value="Znf_C2H2_sf"/>
</dbReference>
<keyword evidence="5" id="KW-0862">Zinc</keyword>
<evidence type="ECO:0000313" key="10">
    <source>
        <dbReference type="Proteomes" id="UP000767238"/>
    </source>
</evidence>
<evidence type="ECO:0000256" key="1">
    <source>
        <dbReference type="ARBA" id="ARBA00004123"/>
    </source>
</evidence>
<accession>A0A9P8GID3</accession>
<protein>
    <recommendedName>
        <fullName evidence="8">C2H2-type domain-containing protein</fullName>
    </recommendedName>
</protein>
<dbReference type="SUPFAM" id="SSF57667">
    <property type="entry name" value="beta-beta-alpha zinc fingers"/>
    <property type="match status" value="2"/>
</dbReference>
<dbReference type="PROSITE" id="PS50157">
    <property type="entry name" value="ZINC_FINGER_C2H2_2"/>
    <property type="match status" value="1"/>
</dbReference>
<comment type="subcellular location">
    <subcellularLocation>
        <location evidence="1">Nucleus</location>
    </subcellularLocation>
</comment>
<evidence type="ECO:0000256" key="5">
    <source>
        <dbReference type="ARBA" id="ARBA00022833"/>
    </source>
</evidence>
<gene>
    <name evidence="9" type="ORF">KCV03_g4476</name>
</gene>
<evidence type="ECO:0000256" key="4">
    <source>
        <dbReference type="ARBA" id="ARBA00022771"/>
    </source>
</evidence>
<dbReference type="PROSITE" id="PS00028">
    <property type="entry name" value="ZINC_FINGER_C2H2_1"/>
    <property type="match status" value="2"/>
</dbReference>
<evidence type="ECO:0000256" key="6">
    <source>
        <dbReference type="ARBA" id="ARBA00023242"/>
    </source>
</evidence>
<dbReference type="EMBL" id="JAHFYH010000026">
    <property type="protein sequence ID" value="KAH0223119.1"/>
    <property type="molecule type" value="Genomic_DNA"/>
</dbReference>